<evidence type="ECO:0000256" key="2">
    <source>
        <dbReference type="ARBA" id="ARBA00023002"/>
    </source>
</evidence>
<dbReference type="InterPro" id="IPR015590">
    <property type="entry name" value="Aldehyde_DH_dom"/>
</dbReference>
<keyword evidence="3" id="KW-0520">NAD</keyword>
<dbReference type="InterPro" id="IPR016162">
    <property type="entry name" value="Ald_DH_N"/>
</dbReference>
<reference evidence="7 8" key="1">
    <citation type="submission" date="2019-03" db="EMBL/GenBank/DDBJ databases">
        <title>Sequencing 23 genomes of Wallemia ichthyophaga.</title>
        <authorList>
            <person name="Gostincar C."/>
        </authorList>
    </citation>
    <scope>NUCLEOTIDE SEQUENCE [LARGE SCALE GENOMIC DNA]</scope>
    <source>
        <strain evidence="7 8">EXF-5753</strain>
    </source>
</reference>
<organism evidence="7 8">
    <name type="scientific">Wallemia hederae</name>
    <dbReference type="NCBI Taxonomy" id="1540922"/>
    <lineage>
        <taxon>Eukaryota</taxon>
        <taxon>Fungi</taxon>
        <taxon>Dikarya</taxon>
        <taxon>Basidiomycota</taxon>
        <taxon>Wallemiomycotina</taxon>
        <taxon>Wallemiomycetes</taxon>
        <taxon>Wallemiales</taxon>
        <taxon>Wallemiaceae</taxon>
        <taxon>Wallemia</taxon>
    </lineage>
</organism>
<evidence type="ECO:0000256" key="3">
    <source>
        <dbReference type="ARBA" id="ARBA00023027"/>
    </source>
</evidence>
<accession>A0A4T0FY34</accession>
<dbReference type="EMBL" id="SPNW01000002">
    <property type="protein sequence ID" value="TIA93350.1"/>
    <property type="molecule type" value="Genomic_DNA"/>
</dbReference>
<dbReference type="GO" id="GO:0016620">
    <property type="term" value="F:oxidoreductase activity, acting on the aldehyde or oxo group of donors, NAD or NADP as acceptor"/>
    <property type="evidence" value="ECO:0007669"/>
    <property type="project" value="InterPro"/>
</dbReference>
<evidence type="ECO:0000256" key="5">
    <source>
        <dbReference type="RuleBase" id="RU003345"/>
    </source>
</evidence>
<sequence>MSSSRMLSKLLPIKGVQVPIGLFIDGEFRAGNGSPLQTISPETEKPLTSDAIHSASKSDVDLAVSAARRAFNTTWGQNVSGPDRSQLMRKLADLIDRDTPLLAQVEALDGGKTVTWCEGDIADAAACLRYYAGWADKIHGQTLENHTPTKMSMTLHEPIGVVGQIVPFNYPIMMAGWAIAPALAVGCTVVFKPAEATPLTTLMLAQLVKEAGFPDGVFNVINGTGKETGAAIAEHHDIDKVSFTGSTATGKGITIAAAKSNMKKVTLELGGKSPSLVFDSADIDEAVKWSAFGVFENAGQSCSAGTRLLVHENIYNEFVTKLAQAADEIKLGAVLDRSTQQGPQIHKAQFEKVLQYIDIGKSEGARLVTGGERYGDSGYYIRPTVFADVHNKSYVAPACRTPHDKRLLTYLQAQEEIFGPVVVVIPFKTEEEAVAMANDTSYGLAAAIYSKHADQVGRLMHKLKAGTVWVNQYTMLSHNTPFGGYKQSGWGRQLGSYGLDAYMNVKGVSWNYGPEPAPKL</sequence>
<dbReference type="InterPro" id="IPR016160">
    <property type="entry name" value="Ald_DH_CS_CYS"/>
</dbReference>
<dbReference type="FunFam" id="3.40.309.10:FF:000065">
    <property type="entry name" value="Aldehyde dehydrogenase3"/>
    <property type="match status" value="1"/>
</dbReference>
<dbReference type="InterPro" id="IPR029510">
    <property type="entry name" value="Ald_DH_CS_GLU"/>
</dbReference>
<dbReference type="PROSITE" id="PS00687">
    <property type="entry name" value="ALDEHYDE_DEHYDR_GLU"/>
    <property type="match status" value="1"/>
</dbReference>
<keyword evidence="8" id="KW-1185">Reference proteome</keyword>
<evidence type="ECO:0000313" key="8">
    <source>
        <dbReference type="Proteomes" id="UP000310189"/>
    </source>
</evidence>
<evidence type="ECO:0000256" key="1">
    <source>
        <dbReference type="ARBA" id="ARBA00009986"/>
    </source>
</evidence>
<gene>
    <name evidence="7" type="ORF">E3P99_00129</name>
</gene>
<feature type="domain" description="Aldehyde dehydrogenase" evidence="6">
    <location>
        <begin position="32"/>
        <end position="507"/>
    </location>
</feature>
<protein>
    <recommendedName>
        <fullName evidence="6">Aldehyde dehydrogenase domain-containing protein</fullName>
    </recommendedName>
</protein>
<dbReference type="Proteomes" id="UP000310189">
    <property type="component" value="Unassembled WGS sequence"/>
</dbReference>
<dbReference type="PROSITE" id="PS00070">
    <property type="entry name" value="ALDEHYDE_DEHYDR_CYS"/>
    <property type="match status" value="1"/>
</dbReference>
<evidence type="ECO:0000313" key="7">
    <source>
        <dbReference type="EMBL" id="TIA93350.1"/>
    </source>
</evidence>
<feature type="active site" evidence="4">
    <location>
        <position position="268"/>
    </location>
</feature>
<dbReference type="InterPro" id="IPR016163">
    <property type="entry name" value="Ald_DH_C"/>
</dbReference>
<dbReference type="AlphaFoldDB" id="A0A4T0FY34"/>
<evidence type="ECO:0000256" key="4">
    <source>
        <dbReference type="PROSITE-ProRule" id="PRU10007"/>
    </source>
</evidence>
<dbReference type="PANTHER" id="PTHR11699">
    <property type="entry name" value="ALDEHYDE DEHYDROGENASE-RELATED"/>
    <property type="match status" value="1"/>
</dbReference>
<dbReference type="InterPro" id="IPR016161">
    <property type="entry name" value="Ald_DH/histidinol_DH"/>
</dbReference>
<dbReference type="SUPFAM" id="SSF53720">
    <property type="entry name" value="ALDH-like"/>
    <property type="match status" value="1"/>
</dbReference>
<dbReference type="FunFam" id="3.40.605.10:FF:000007">
    <property type="entry name" value="NAD/NADP-dependent betaine aldehyde dehydrogenase"/>
    <property type="match status" value="1"/>
</dbReference>
<name>A0A4T0FY34_9BASI</name>
<dbReference type="Gene3D" id="3.40.309.10">
    <property type="entry name" value="Aldehyde Dehydrogenase, Chain A, domain 2"/>
    <property type="match status" value="1"/>
</dbReference>
<evidence type="ECO:0000259" key="6">
    <source>
        <dbReference type="Pfam" id="PF00171"/>
    </source>
</evidence>
<keyword evidence="2 5" id="KW-0560">Oxidoreductase</keyword>
<dbReference type="OrthoDB" id="310895at2759"/>
<dbReference type="Gene3D" id="3.40.605.10">
    <property type="entry name" value="Aldehyde Dehydrogenase, Chain A, domain 1"/>
    <property type="match status" value="1"/>
</dbReference>
<dbReference type="Pfam" id="PF00171">
    <property type="entry name" value="Aldedh"/>
    <property type="match status" value="1"/>
</dbReference>
<comment type="caution">
    <text evidence="7">The sequence shown here is derived from an EMBL/GenBank/DDBJ whole genome shotgun (WGS) entry which is preliminary data.</text>
</comment>
<comment type="similarity">
    <text evidence="1 5">Belongs to the aldehyde dehydrogenase family.</text>
</comment>
<proteinExistence type="inferred from homology"/>